<dbReference type="EMBL" id="FPHZ01000135">
    <property type="protein sequence ID" value="SFV88201.1"/>
    <property type="molecule type" value="Genomic_DNA"/>
</dbReference>
<reference evidence="1" key="1">
    <citation type="submission" date="2016-10" db="EMBL/GenBank/DDBJ databases">
        <authorList>
            <person name="de Groot N.N."/>
        </authorList>
    </citation>
    <scope>NUCLEOTIDE SEQUENCE</scope>
</reference>
<proteinExistence type="predicted"/>
<name>A0A1W1E2W5_9ZZZZ</name>
<dbReference type="AlphaFoldDB" id="A0A1W1E2W5"/>
<sequence>MDMSRLETQQISIRMPKYLVQAIDRERQSYQVSRSKAIIAVLQIKLLIFYILGKC</sequence>
<accession>A0A1W1E2W5</accession>
<protein>
    <submittedName>
        <fullName evidence="1">Uncharacterized protein</fullName>
    </submittedName>
</protein>
<evidence type="ECO:0000313" key="1">
    <source>
        <dbReference type="EMBL" id="SFV88201.1"/>
    </source>
</evidence>
<gene>
    <name evidence="1" type="ORF">MNB_SUP05-SYMBIONT-5-506</name>
</gene>
<organism evidence="1">
    <name type="scientific">hydrothermal vent metagenome</name>
    <dbReference type="NCBI Taxonomy" id="652676"/>
    <lineage>
        <taxon>unclassified sequences</taxon>
        <taxon>metagenomes</taxon>
        <taxon>ecological metagenomes</taxon>
    </lineage>
</organism>